<accession>A0A1W2F443</accession>
<dbReference type="Proteomes" id="UP000192674">
    <property type="component" value="Unassembled WGS sequence"/>
</dbReference>
<evidence type="ECO:0000313" key="4">
    <source>
        <dbReference type="Proteomes" id="UP000192674"/>
    </source>
</evidence>
<dbReference type="InterPro" id="IPR029058">
    <property type="entry name" value="AB_hydrolase_fold"/>
</dbReference>
<sequence length="330" mass="36140">MHTGRMDVTSERVPLTRVPLSDAPRPPLDTTRLPWPGEHVEAGGVRLHIRRTPGPADETAVYVHGLGGSSKNWTDLAAQLSLHAQGIAVDLPGAGQSEPPAGYRFDLADHVETLAKFMRGLDHGPVHLFGNSMGGAVSMLLAARHPDLVKTLTLVSPAVPDLRPFPNRMSDPRIPFAMLPFVGSRFRRQLAALTPMQRAHQLVKLCFANPSLVPPHRMEETAAEFAERAKIAWAAQALMATTLGLFRAWLVPPSQSLWRIVPQITAPTLVIWGAEDKLVTVRKAPRTARLLPRGRLLVLPRTGHVAQMERPETVARAALGLFEAERNGTW</sequence>
<gene>
    <name evidence="3" type="ORF">SAMN05661093_05446</name>
</gene>
<proteinExistence type="predicted"/>
<dbReference type="PRINTS" id="PR00111">
    <property type="entry name" value="ABHYDROLASE"/>
</dbReference>
<dbReference type="PANTHER" id="PTHR43798:SF33">
    <property type="entry name" value="HYDROLASE, PUTATIVE (AFU_ORTHOLOGUE AFUA_2G14860)-RELATED"/>
    <property type="match status" value="1"/>
</dbReference>
<organism evidence="3 4">
    <name type="scientific">Kibdelosporangium aridum</name>
    <dbReference type="NCBI Taxonomy" id="2030"/>
    <lineage>
        <taxon>Bacteria</taxon>
        <taxon>Bacillati</taxon>
        <taxon>Actinomycetota</taxon>
        <taxon>Actinomycetes</taxon>
        <taxon>Pseudonocardiales</taxon>
        <taxon>Pseudonocardiaceae</taxon>
        <taxon>Kibdelosporangium</taxon>
    </lineage>
</organism>
<dbReference type="PANTHER" id="PTHR43798">
    <property type="entry name" value="MONOACYLGLYCEROL LIPASE"/>
    <property type="match status" value="1"/>
</dbReference>
<protein>
    <submittedName>
        <fullName evidence="3">Pimeloyl-ACP methyl ester carboxylesterase</fullName>
    </submittedName>
</protein>
<dbReference type="GO" id="GO:0003824">
    <property type="term" value="F:catalytic activity"/>
    <property type="evidence" value="ECO:0007669"/>
    <property type="project" value="UniProtKB-ARBA"/>
</dbReference>
<dbReference type="GO" id="GO:0016020">
    <property type="term" value="C:membrane"/>
    <property type="evidence" value="ECO:0007669"/>
    <property type="project" value="TreeGrafter"/>
</dbReference>
<feature type="region of interest" description="Disordered" evidence="1">
    <location>
        <begin position="18"/>
        <end position="37"/>
    </location>
</feature>
<dbReference type="SUPFAM" id="SSF53474">
    <property type="entry name" value="alpha/beta-Hydrolases"/>
    <property type="match status" value="1"/>
</dbReference>
<dbReference type="EMBL" id="FWXV01000004">
    <property type="protein sequence ID" value="SMD16266.1"/>
    <property type="molecule type" value="Genomic_DNA"/>
</dbReference>
<reference evidence="3 4" key="1">
    <citation type="submission" date="2017-04" db="EMBL/GenBank/DDBJ databases">
        <authorList>
            <person name="Afonso C.L."/>
            <person name="Miller P.J."/>
            <person name="Scott M.A."/>
            <person name="Spackman E."/>
            <person name="Goraichik I."/>
            <person name="Dimitrov K.M."/>
            <person name="Suarez D.L."/>
            <person name="Swayne D.E."/>
        </authorList>
    </citation>
    <scope>NUCLEOTIDE SEQUENCE [LARGE SCALE GENOMIC DNA]</scope>
    <source>
        <strain evidence="3 4">DSM 43828</strain>
    </source>
</reference>
<dbReference type="OrthoDB" id="9801162at2"/>
<keyword evidence="4" id="KW-1185">Reference proteome</keyword>
<name>A0A1W2F443_KIBAR</name>
<dbReference type="Pfam" id="PF00561">
    <property type="entry name" value="Abhydrolase_1"/>
    <property type="match status" value="1"/>
</dbReference>
<evidence type="ECO:0000259" key="2">
    <source>
        <dbReference type="Pfam" id="PF00561"/>
    </source>
</evidence>
<feature type="domain" description="AB hydrolase-1" evidence="2">
    <location>
        <begin position="61"/>
        <end position="311"/>
    </location>
</feature>
<evidence type="ECO:0000313" key="3">
    <source>
        <dbReference type="EMBL" id="SMD16266.1"/>
    </source>
</evidence>
<evidence type="ECO:0000256" key="1">
    <source>
        <dbReference type="SAM" id="MobiDB-lite"/>
    </source>
</evidence>
<dbReference type="AlphaFoldDB" id="A0A1W2F443"/>
<dbReference type="Gene3D" id="3.40.50.1820">
    <property type="entry name" value="alpha/beta hydrolase"/>
    <property type="match status" value="1"/>
</dbReference>
<dbReference type="InterPro" id="IPR050266">
    <property type="entry name" value="AB_hydrolase_sf"/>
</dbReference>
<dbReference type="InterPro" id="IPR000073">
    <property type="entry name" value="AB_hydrolase_1"/>
</dbReference>